<gene>
    <name evidence="4" type="ORF">Q8G35_25795</name>
</gene>
<dbReference type="InterPro" id="IPR050680">
    <property type="entry name" value="YpeA/RimI_acetyltransf"/>
</dbReference>
<evidence type="ECO:0000259" key="3">
    <source>
        <dbReference type="PROSITE" id="PS51186"/>
    </source>
</evidence>
<dbReference type="PANTHER" id="PTHR43420">
    <property type="entry name" value="ACETYLTRANSFERASE"/>
    <property type="match status" value="1"/>
</dbReference>
<dbReference type="SUPFAM" id="SSF55729">
    <property type="entry name" value="Acyl-CoA N-acyltransferases (Nat)"/>
    <property type="match status" value="1"/>
</dbReference>
<dbReference type="EMBL" id="JAUUTP010000048">
    <property type="protein sequence ID" value="MDP1421685.1"/>
    <property type="molecule type" value="Genomic_DNA"/>
</dbReference>
<dbReference type="InterPro" id="IPR016181">
    <property type="entry name" value="Acyl_CoA_acyltransferase"/>
</dbReference>
<evidence type="ECO:0000313" key="4">
    <source>
        <dbReference type="EMBL" id="MDP1421685.1"/>
    </source>
</evidence>
<dbReference type="GO" id="GO:0016747">
    <property type="term" value="F:acyltransferase activity, transferring groups other than amino-acyl groups"/>
    <property type="evidence" value="ECO:0007669"/>
    <property type="project" value="InterPro"/>
</dbReference>
<evidence type="ECO:0000256" key="2">
    <source>
        <dbReference type="ARBA" id="ARBA00023315"/>
    </source>
</evidence>
<name>A0AA90P4Y3_9BACI</name>
<protein>
    <submittedName>
        <fullName evidence="4">GNAT family N-acetyltransferase</fullName>
    </submittedName>
</protein>
<sequence length="161" mass="18926">MFSFRNIDLSRDTETIIKFRRDSYSISFGDESLFGDNDSYLKKITERLIKFPGGLVIVEIDGKQVGQVELQIKQFENKEIGYVNLFYLISEYRGKGYGVKLIEFAERFFREYGVNAYQLRVSHTNKRAINFYQKNGFDVLKIEDEDTVPRFRMHKLLSTSS</sequence>
<dbReference type="Proteomes" id="UP001178277">
    <property type="component" value="Unassembled WGS sequence"/>
</dbReference>
<keyword evidence="2" id="KW-0012">Acyltransferase</keyword>
<dbReference type="PROSITE" id="PS51186">
    <property type="entry name" value="GNAT"/>
    <property type="match status" value="1"/>
</dbReference>
<dbReference type="CDD" id="cd04301">
    <property type="entry name" value="NAT_SF"/>
    <property type="match status" value="1"/>
</dbReference>
<reference evidence="4" key="1">
    <citation type="submission" date="2023-07" db="EMBL/GenBank/DDBJ databases">
        <title>Murine gut Bacillus species.</title>
        <authorList>
            <person name="Gutman E."/>
            <person name="Hashuel R."/>
            <person name="Litvak Y."/>
        </authorList>
    </citation>
    <scope>NUCLEOTIDE SEQUENCE</scope>
    <source>
        <strain evidence="4">RU283</strain>
    </source>
</reference>
<dbReference type="RefSeq" id="WP_305162685.1">
    <property type="nucleotide sequence ID" value="NZ_JAUUTP010000048.1"/>
</dbReference>
<organism evidence="4 5">
    <name type="scientific">Peribacillus simplex</name>
    <dbReference type="NCBI Taxonomy" id="1478"/>
    <lineage>
        <taxon>Bacteria</taxon>
        <taxon>Bacillati</taxon>
        <taxon>Bacillota</taxon>
        <taxon>Bacilli</taxon>
        <taxon>Bacillales</taxon>
        <taxon>Bacillaceae</taxon>
        <taxon>Peribacillus</taxon>
    </lineage>
</organism>
<proteinExistence type="predicted"/>
<comment type="caution">
    <text evidence="4">The sequence shown here is derived from an EMBL/GenBank/DDBJ whole genome shotgun (WGS) entry which is preliminary data.</text>
</comment>
<evidence type="ECO:0000256" key="1">
    <source>
        <dbReference type="ARBA" id="ARBA00022679"/>
    </source>
</evidence>
<accession>A0AA90P4Y3</accession>
<keyword evidence="1" id="KW-0808">Transferase</keyword>
<dbReference type="InterPro" id="IPR000182">
    <property type="entry name" value="GNAT_dom"/>
</dbReference>
<dbReference type="Gene3D" id="3.40.630.30">
    <property type="match status" value="1"/>
</dbReference>
<feature type="domain" description="N-acetyltransferase" evidence="3">
    <location>
        <begin position="2"/>
        <end position="158"/>
    </location>
</feature>
<dbReference type="Pfam" id="PF00583">
    <property type="entry name" value="Acetyltransf_1"/>
    <property type="match status" value="1"/>
</dbReference>
<evidence type="ECO:0000313" key="5">
    <source>
        <dbReference type="Proteomes" id="UP001178277"/>
    </source>
</evidence>
<dbReference type="AlphaFoldDB" id="A0AA90P4Y3"/>